<keyword evidence="3" id="KW-0812">Transmembrane</keyword>
<evidence type="ECO:0000313" key="6">
    <source>
        <dbReference type="Proteomes" id="UP001054820"/>
    </source>
</evidence>
<sequence>MSNNNFKTHYDNLKVSRDAPPEVIKAAYRSLIQKYHPDRNNNSEESQRIIAILNNSYSVLSNPESRQSYDNWIKQKLNESSQNKPRTLKSKTSSYQHYQTDNKSDISESETVFFQAYLKKYNVSEQELNQAIWKSKIKSMKIGGNTFVEDKPIINSATVNNSSRSVFLIIFILTLISFFVFSYNSTSTKQPAIPKELPTYQESLLPQSGVLSVSTIEPLIAPFSITASSTQNHLVKLKDSITGNDIVSIFIRAGETVKTKVPLGTYTQVYASGNTWYGNKLLFGRRTVLSKSLTAFSFYKSGNRIRGHQVTLQNRVNGNLRSSRISQNEFE</sequence>
<feature type="domain" description="J" evidence="4">
    <location>
        <begin position="8"/>
        <end position="73"/>
    </location>
</feature>
<name>A0ABN6D018_9GAMM</name>
<dbReference type="SUPFAM" id="SSF46565">
    <property type="entry name" value="Chaperone J-domain"/>
    <property type="match status" value="1"/>
</dbReference>
<evidence type="ECO:0000256" key="1">
    <source>
        <dbReference type="ARBA" id="ARBA00023186"/>
    </source>
</evidence>
<evidence type="ECO:0000259" key="4">
    <source>
        <dbReference type="PROSITE" id="PS50076"/>
    </source>
</evidence>
<dbReference type="InterPro" id="IPR052763">
    <property type="entry name" value="DnaJ_C4"/>
</dbReference>
<keyword evidence="3" id="KW-0472">Membrane</keyword>
<dbReference type="CDD" id="cd06257">
    <property type="entry name" value="DnaJ"/>
    <property type="match status" value="1"/>
</dbReference>
<dbReference type="InterPro" id="IPR001623">
    <property type="entry name" value="DnaJ_domain"/>
</dbReference>
<keyword evidence="6" id="KW-1185">Reference proteome</keyword>
<dbReference type="EMBL" id="AP024202">
    <property type="protein sequence ID" value="BCN94274.1"/>
    <property type="molecule type" value="Genomic_DNA"/>
</dbReference>
<evidence type="ECO:0000313" key="5">
    <source>
        <dbReference type="EMBL" id="BCN94274.1"/>
    </source>
</evidence>
<evidence type="ECO:0000256" key="3">
    <source>
        <dbReference type="SAM" id="Phobius"/>
    </source>
</evidence>
<dbReference type="PANTHER" id="PTHR44825:SF1">
    <property type="entry name" value="DNAJ HOMOLOG SUBFAMILY C MEMBER 4"/>
    <property type="match status" value="1"/>
</dbReference>
<dbReference type="PRINTS" id="PR00625">
    <property type="entry name" value="JDOMAIN"/>
</dbReference>
<dbReference type="InterPro" id="IPR036869">
    <property type="entry name" value="J_dom_sf"/>
</dbReference>
<feature type="region of interest" description="Disordered" evidence="2">
    <location>
        <begin position="80"/>
        <end position="101"/>
    </location>
</feature>
<dbReference type="Gene3D" id="1.10.287.110">
    <property type="entry name" value="DnaJ domain"/>
    <property type="match status" value="1"/>
</dbReference>
<dbReference type="RefSeq" id="WP_237261741.1">
    <property type="nucleotide sequence ID" value="NZ_AP024202.1"/>
</dbReference>
<gene>
    <name evidence="5" type="ORF">THMIRHAM_20590</name>
</gene>
<dbReference type="Pfam" id="PF00226">
    <property type="entry name" value="DnaJ"/>
    <property type="match status" value="1"/>
</dbReference>
<organism evidence="5 6">
    <name type="scientific">Thiomicrorhabdus immobilis</name>
    <dbReference type="NCBI Taxonomy" id="2791037"/>
    <lineage>
        <taxon>Bacteria</taxon>
        <taxon>Pseudomonadati</taxon>
        <taxon>Pseudomonadota</taxon>
        <taxon>Gammaproteobacteria</taxon>
        <taxon>Thiotrichales</taxon>
        <taxon>Piscirickettsiaceae</taxon>
        <taxon>Thiomicrorhabdus</taxon>
    </lineage>
</organism>
<keyword evidence="3" id="KW-1133">Transmembrane helix</keyword>
<evidence type="ECO:0000256" key="2">
    <source>
        <dbReference type="SAM" id="MobiDB-lite"/>
    </source>
</evidence>
<dbReference type="PROSITE" id="PS50076">
    <property type="entry name" value="DNAJ_2"/>
    <property type="match status" value="1"/>
</dbReference>
<feature type="transmembrane region" description="Helical" evidence="3">
    <location>
        <begin position="166"/>
        <end position="183"/>
    </location>
</feature>
<reference evidence="5" key="1">
    <citation type="journal article" date="2022" name="Arch. Microbiol.">
        <title>Thiomicrorhabdus immobilis sp. nov., a mesophilic sulfur-oxidizing bacterium isolated from sediment of a brackish lake in northern Japan.</title>
        <authorList>
            <person name="Kojima H."/>
            <person name="Mochizuki J."/>
            <person name="Kanda M."/>
            <person name="Watanabe T."/>
            <person name="Fukui M."/>
        </authorList>
    </citation>
    <scope>NUCLEOTIDE SEQUENCE</scope>
    <source>
        <strain evidence="5">Am19</strain>
    </source>
</reference>
<protein>
    <recommendedName>
        <fullName evidence="4">J domain-containing protein</fullName>
    </recommendedName>
</protein>
<dbReference type="Proteomes" id="UP001054820">
    <property type="component" value="Chromosome"/>
</dbReference>
<dbReference type="SMART" id="SM00271">
    <property type="entry name" value="DnaJ"/>
    <property type="match status" value="1"/>
</dbReference>
<feature type="compositionally biased region" description="Polar residues" evidence="2">
    <location>
        <begin position="80"/>
        <end position="99"/>
    </location>
</feature>
<proteinExistence type="predicted"/>
<accession>A0ABN6D018</accession>
<dbReference type="PANTHER" id="PTHR44825">
    <property type="match status" value="1"/>
</dbReference>
<keyword evidence="1" id="KW-0143">Chaperone</keyword>